<dbReference type="Pfam" id="PF00557">
    <property type="entry name" value="Peptidase_M24"/>
    <property type="match status" value="1"/>
</dbReference>
<evidence type="ECO:0000256" key="5">
    <source>
        <dbReference type="ARBA" id="ARBA00022801"/>
    </source>
</evidence>
<name>A0A0H4T7C6_9BACT</name>
<evidence type="ECO:0000259" key="7">
    <source>
        <dbReference type="Pfam" id="PF00557"/>
    </source>
</evidence>
<dbReference type="GO" id="GO:0004239">
    <property type="term" value="F:initiator methionyl aminopeptidase activity"/>
    <property type="evidence" value="ECO:0007669"/>
    <property type="project" value="UniProtKB-EC"/>
</dbReference>
<dbReference type="PANTHER" id="PTHR43330:SF27">
    <property type="entry name" value="METHIONINE AMINOPEPTIDASE"/>
    <property type="match status" value="1"/>
</dbReference>
<protein>
    <recommendedName>
        <fullName evidence="6">Methionine aminopeptidase</fullName>
        <ecNumber evidence="6">3.4.11.18</ecNumber>
    </recommendedName>
</protein>
<comment type="function">
    <text evidence="1">Removes the N-terminal methionine from nascent proteins. The N-terminal methionine is often cleaved when the second residue in the primary sequence is small and uncharged (Met-Ala-, Cys, Gly, Pro, Ser, Thr, or Val). Requires deformylation of the N(alpha)-formylated initiator methionine before it can be hydrolyzed.</text>
</comment>
<dbReference type="PRINTS" id="PR00599">
    <property type="entry name" value="MAPEPTIDASE"/>
</dbReference>
<reference evidence="8" key="1">
    <citation type="journal article" date="2015" name="ISME J.">
        <title>Aquifer environment selects for microbial species cohorts in sediment and groundwater.</title>
        <authorList>
            <person name="Hug L.A."/>
            <person name="Thomas B.C."/>
            <person name="Brown C.T."/>
            <person name="Frischkorn K.R."/>
            <person name="Williams K.H."/>
            <person name="Tringe S.G."/>
            <person name="Banfield J.F."/>
        </authorList>
    </citation>
    <scope>NUCLEOTIDE SEQUENCE</scope>
</reference>
<dbReference type="InterPro" id="IPR000994">
    <property type="entry name" value="Pept_M24"/>
</dbReference>
<dbReference type="SUPFAM" id="SSF55920">
    <property type="entry name" value="Creatinase/aminopeptidase"/>
    <property type="match status" value="1"/>
</dbReference>
<evidence type="ECO:0000256" key="3">
    <source>
        <dbReference type="ARBA" id="ARBA00022670"/>
    </source>
</evidence>
<evidence type="ECO:0000256" key="2">
    <source>
        <dbReference type="ARBA" id="ARBA00022438"/>
    </source>
</evidence>
<dbReference type="EC" id="3.4.11.18" evidence="6"/>
<organism evidence="8">
    <name type="scientific">uncultured Microgenomates bacterium Rifle_16ft_4_minimus_37633</name>
    <dbReference type="NCBI Taxonomy" id="1665114"/>
    <lineage>
        <taxon>Bacteria</taxon>
        <taxon>Candidatus Microgenomatota</taxon>
        <taxon>environmental samples</taxon>
    </lineage>
</organism>
<evidence type="ECO:0000256" key="4">
    <source>
        <dbReference type="ARBA" id="ARBA00022723"/>
    </source>
</evidence>
<dbReference type="GO" id="GO:0046872">
    <property type="term" value="F:metal ion binding"/>
    <property type="evidence" value="ECO:0007669"/>
    <property type="project" value="UniProtKB-KW"/>
</dbReference>
<comment type="cofactor">
    <cofactor evidence="6">
        <name>Co(2+)</name>
        <dbReference type="ChEBI" id="CHEBI:48828"/>
    </cofactor>
    <cofactor evidence="6">
        <name>Zn(2+)</name>
        <dbReference type="ChEBI" id="CHEBI:29105"/>
    </cofactor>
    <cofactor evidence="6">
        <name>Mn(2+)</name>
        <dbReference type="ChEBI" id="CHEBI:29035"/>
    </cofactor>
    <cofactor evidence="6">
        <name>Fe(2+)</name>
        <dbReference type="ChEBI" id="CHEBI:29033"/>
    </cofactor>
    <text evidence="6">Binds 2 divalent metal cations per subunit. Has a high-affinity and a low affinity metal-binding site. The true nature of the physiological cofactor is under debate. The enzyme is active with cobalt, zinc, manganese or divalent iron ions.</text>
</comment>
<dbReference type="GO" id="GO:0006508">
    <property type="term" value="P:proteolysis"/>
    <property type="evidence" value="ECO:0007669"/>
    <property type="project" value="UniProtKB-KW"/>
</dbReference>
<evidence type="ECO:0000313" key="8">
    <source>
        <dbReference type="EMBL" id="AKQ02347.1"/>
    </source>
</evidence>
<feature type="domain" description="Peptidase M24" evidence="7">
    <location>
        <begin position="17"/>
        <end position="245"/>
    </location>
</feature>
<dbReference type="InterPro" id="IPR002467">
    <property type="entry name" value="Pept_M24A_MAP1"/>
</dbReference>
<keyword evidence="4 6" id="KW-0479">Metal-binding</keyword>
<dbReference type="NCBIfam" id="TIGR00500">
    <property type="entry name" value="met_pdase_I"/>
    <property type="match status" value="1"/>
</dbReference>
<dbReference type="EMBL" id="KT006999">
    <property type="protein sequence ID" value="AKQ02347.1"/>
    <property type="molecule type" value="Genomic_DNA"/>
</dbReference>
<dbReference type="AlphaFoldDB" id="A0A0H4T7C6"/>
<proteinExistence type="inferred from homology"/>
<keyword evidence="5 8" id="KW-0378">Hydrolase</keyword>
<keyword evidence="2 6" id="KW-0031">Aminopeptidase</keyword>
<evidence type="ECO:0000256" key="1">
    <source>
        <dbReference type="ARBA" id="ARBA00002521"/>
    </source>
</evidence>
<dbReference type="InterPro" id="IPR001714">
    <property type="entry name" value="Pept_M24_MAP"/>
</dbReference>
<sequence length="252" mass="27186">MNKKNILTKSEKEIAIMIEGGRKLAEVKKRLAESVEIGGNAKNIEDVATDLIEKNGGKPSFRMVPNYSWATCVNINEGVVHGIPRPEIVFKKGDVVSVDVGLFYKGFHTDTSFTVGLGVSAEMEKFLETGKKALSMAISATKAGGRIYDISQAIETTLVSQGYHAVSALIGHGVGRELHEEPQIPGFTQGERGDSPIIPIGATLAIEVIYTMGSPNIMVGRDGWTIYMRDGKISALYEDTVAVTKEGTILLT</sequence>
<comment type="similarity">
    <text evidence="6">Belongs to the peptidase M24A family.</text>
</comment>
<keyword evidence="3 6" id="KW-0645">Protease</keyword>
<dbReference type="Gene3D" id="3.90.230.10">
    <property type="entry name" value="Creatinase/methionine aminopeptidase superfamily"/>
    <property type="match status" value="1"/>
</dbReference>
<evidence type="ECO:0000256" key="6">
    <source>
        <dbReference type="RuleBase" id="RU003653"/>
    </source>
</evidence>
<dbReference type="PANTHER" id="PTHR43330">
    <property type="entry name" value="METHIONINE AMINOPEPTIDASE"/>
    <property type="match status" value="1"/>
</dbReference>
<dbReference type="GO" id="GO:0005829">
    <property type="term" value="C:cytosol"/>
    <property type="evidence" value="ECO:0007669"/>
    <property type="project" value="TreeGrafter"/>
</dbReference>
<dbReference type="GO" id="GO:0070006">
    <property type="term" value="F:metalloaminopeptidase activity"/>
    <property type="evidence" value="ECO:0007669"/>
    <property type="project" value="InterPro"/>
</dbReference>
<dbReference type="InterPro" id="IPR036005">
    <property type="entry name" value="Creatinase/aminopeptidase-like"/>
</dbReference>
<accession>A0A0H4T7C6</accession>
<comment type="catalytic activity">
    <reaction evidence="6">
        <text>Release of N-terminal amino acids, preferentially methionine, from peptides and arylamides.</text>
        <dbReference type="EC" id="3.4.11.18"/>
    </reaction>
</comment>